<accession>A0ABD1YIS5</accession>
<sequence length="73" mass="8654">MLSDQISRRNLVQKSCPKLQHISVPMTRAQTRNCKHRRNLSRTRDRFLTPKQIDQSSSSRCISVYMSLYQVWS</sequence>
<dbReference type="EMBL" id="JBHFFA010000004">
    <property type="protein sequence ID" value="KAL2630400.1"/>
    <property type="molecule type" value="Genomic_DNA"/>
</dbReference>
<gene>
    <name evidence="1" type="ORF">R1flu_015086</name>
</gene>
<reference evidence="1 2" key="1">
    <citation type="submission" date="2024-09" db="EMBL/GenBank/DDBJ databases">
        <title>Chromosome-scale assembly of Riccia fluitans.</title>
        <authorList>
            <person name="Paukszto L."/>
            <person name="Sawicki J."/>
            <person name="Karawczyk K."/>
            <person name="Piernik-Szablinska J."/>
            <person name="Szczecinska M."/>
            <person name="Mazdziarz M."/>
        </authorList>
    </citation>
    <scope>NUCLEOTIDE SEQUENCE [LARGE SCALE GENOMIC DNA]</scope>
    <source>
        <strain evidence="1">Rf_01</strain>
        <tissue evidence="1">Aerial parts of the thallus</tissue>
    </source>
</reference>
<keyword evidence="2" id="KW-1185">Reference proteome</keyword>
<organism evidence="1 2">
    <name type="scientific">Riccia fluitans</name>
    <dbReference type="NCBI Taxonomy" id="41844"/>
    <lineage>
        <taxon>Eukaryota</taxon>
        <taxon>Viridiplantae</taxon>
        <taxon>Streptophyta</taxon>
        <taxon>Embryophyta</taxon>
        <taxon>Marchantiophyta</taxon>
        <taxon>Marchantiopsida</taxon>
        <taxon>Marchantiidae</taxon>
        <taxon>Marchantiales</taxon>
        <taxon>Ricciaceae</taxon>
        <taxon>Riccia</taxon>
    </lineage>
</organism>
<proteinExistence type="predicted"/>
<evidence type="ECO:0000313" key="1">
    <source>
        <dbReference type="EMBL" id="KAL2630400.1"/>
    </source>
</evidence>
<comment type="caution">
    <text evidence="1">The sequence shown here is derived from an EMBL/GenBank/DDBJ whole genome shotgun (WGS) entry which is preliminary data.</text>
</comment>
<protein>
    <submittedName>
        <fullName evidence="1">Uncharacterized protein</fullName>
    </submittedName>
</protein>
<name>A0ABD1YIS5_9MARC</name>
<dbReference type="Proteomes" id="UP001605036">
    <property type="component" value="Unassembled WGS sequence"/>
</dbReference>
<dbReference type="AlphaFoldDB" id="A0ABD1YIS5"/>
<evidence type="ECO:0000313" key="2">
    <source>
        <dbReference type="Proteomes" id="UP001605036"/>
    </source>
</evidence>